<feature type="chain" id="PRO_5035228673" evidence="1">
    <location>
        <begin position="21"/>
        <end position="281"/>
    </location>
</feature>
<feature type="signal peptide" evidence="1">
    <location>
        <begin position="1"/>
        <end position="20"/>
    </location>
</feature>
<feature type="domain" description="Partial AB-hydrolase lipase" evidence="2">
    <location>
        <begin position="29"/>
        <end position="70"/>
    </location>
</feature>
<reference evidence="3" key="1">
    <citation type="submission" date="2021-04" db="EMBL/GenBank/DDBJ databases">
        <authorList>
            <person name="Chebbi M.A.C M."/>
        </authorList>
    </citation>
    <scope>NUCLEOTIDE SEQUENCE</scope>
</reference>
<dbReference type="Proteomes" id="UP000786811">
    <property type="component" value="Unassembled WGS sequence"/>
</dbReference>
<dbReference type="OrthoDB" id="9974421at2759"/>
<gene>
    <name evidence="3" type="ORF">HICCMSTLAB_LOCUS2433</name>
</gene>
<name>A0A8J2H4A8_COTCN</name>
<evidence type="ECO:0000313" key="3">
    <source>
        <dbReference type="EMBL" id="CAG5077360.1"/>
    </source>
</evidence>
<accession>A0A8J2H4A8</accession>
<comment type="caution">
    <text evidence="3">The sequence shown here is derived from an EMBL/GenBank/DDBJ whole genome shotgun (WGS) entry which is preliminary data.</text>
</comment>
<dbReference type="GO" id="GO:0006629">
    <property type="term" value="P:lipid metabolic process"/>
    <property type="evidence" value="ECO:0007669"/>
    <property type="project" value="InterPro"/>
</dbReference>
<evidence type="ECO:0000313" key="4">
    <source>
        <dbReference type="Proteomes" id="UP000786811"/>
    </source>
</evidence>
<dbReference type="SUPFAM" id="SSF53474">
    <property type="entry name" value="alpha/beta-Hydrolases"/>
    <property type="match status" value="2"/>
</dbReference>
<dbReference type="AlphaFoldDB" id="A0A8J2H4A8"/>
<sequence length="281" mass="31773">MMHVLSCSVIFLSLLGFSTNDVFESWPTTKLIERDGYYGETHNVTTEDGFILSLHRIPGKSNSTPVLLIHVNDKIIIIGHSQGTMQSFIMESERPDMTEKVKGLICLAPIAFLGHVEWLNDKIIIIGHSQGTMQSFIMESERPDMTEKVKGLICLAPIAFLGHTLLNPIVDNYPAGTSFKNLIHFSQDVEFNVFAKYDYGEKENLKIYNSPKPTDYDLSKVTSPTALIYSKADWYSNPTDVEALIDVLPNIIDVYIVDHPKFTHMDFLWAIDAKSLLYDHN</sequence>
<dbReference type="EMBL" id="CAJNRD030001117">
    <property type="protein sequence ID" value="CAG5077360.1"/>
    <property type="molecule type" value="Genomic_DNA"/>
</dbReference>
<evidence type="ECO:0000259" key="2">
    <source>
        <dbReference type="Pfam" id="PF04083"/>
    </source>
</evidence>
<dbReference type="InterPro" id="IPR029058">
    <property type="entry name" value="AB_hydrolase_fold"/>
</dbReference>
<proteinExistence type="predicted"/>
<organism evidence="3 4">
    <name type="scientific">Cotesia congregata</name>
    <name type="common">Parasitoid wasp</name>
    <name type="synonym">Apanteles congregatus</name>
    <dbReference type="NCBI Taxonomy" id="51543"/>
    <lineage>
        <taxon>Eukaryota</taxon>
        <taxon>Metazoa</taxon>
        <taxon>Ecdysozoa</taxon>
        <taxon>Arthropoda</taxon>
        <taxon>Hexapoda</taxon>
        <taxon>Insecta</taxon>
        <taxon>Pterygota</taxon>
        <taxon>Neoptera</taxon>
        <taxon>Endopterygota</taxon>
        <taxon>Hymenoptera</taxon>
        <taxon>Apocrita</taxon>
        <taxon>Ichneumonoidea</taxon>
        <taxon>Braconidae</taxon>
        <taxon>Microgastrinae</taxon>
        <taxon>Cotesia</taxon>
    </lineage>
</organism>
<dbReference type="PANTHER" id="PTHR11005">
    <property type="entry name" value="LYSOSOMAL ACID LIPASE-RELATED"/>
    <property type="match status" value="1"/>
</dbReference>
<dbReference type="Pfam" id="PF04083">
    <property type="entry name" value="Abhydro_lipase"/>
    <property type="match status" value="1"/>
</dbReference>
<dbReference type="Gene3D" id="3.40.50.1820">
    <property type="entry name" value="alpha/beta hydrolase"/>
    <property type="match status" value="4"/>
</dbReference>
<keyword evidence="4" id="KW-1185">Reference proteome</keyword>
<evidence type="ECO:0000256" key="1">
    <source>
        <dbReference type="SAM" id="SignalP"/>
    </source>
</evidence>
<protein>
    <submittedName>
        <fullName evidence="3">Similar to Lip1: Lipase 1 (Drosophila melanogaster)</fullName>
    </submittedName>
</protein>
<dbReference type="InterPro" id="IPR006693">
    <property type="entry name" value="AB_hydrolase_lipase"/>
</dbReference>
<keyword evidence="1" id="KW-0732">Signal</keyword>